<dbReference type="HOGENOM" id="CLU_1264795_0_0_9"/>
<evidence type="ECO:0000313" key="1">
    <source>
        <dbReference type="EMBL" id="EEL70139.1"/>
    </source>
</evidence>
<accession>C2XW78</accession>
<dbReference type="AlphaFoldDB" id="C2XW78"/>
<gene>
    <name evidence="1" type="ORF">bcere0026_29540</name>
</gene>
<dbReference type="Proteomes" id="UP000001753">
    <property type="component" value="Chromosome"/>
</dbReference>
<proteinExistence type="predicted"/>
<organism evidence="1">
    <name type="scientific">Bacillus mycoides</name>
    <dbReference type="NCBI Taxonomy" id="1405"/>
    <lineage>
        <taxon>Bacteria</taxon>
        <taxon>Bacillati</taxon>
        <taxon>Bacillota</taxon>
        <taxon>Bacilli</taxon>
        <taxon>Bacillales</taxon>
        <taxon>Bacillaceae</taxon>
        <taxon>Bacillus</taxon>
        <taxon>Bacillus cereus group</taxon>
    </lineage>
</organism>
<reference evidence="1" key="1">
    <citation type="journal article" date="2012" name="Genome Res.">
        <title>Genomic characterization of the Bacillus cereus sensu lato species: Backdrop to the evolution of Bacillus anthracis.</title>
        <authorList>
            <person name="Zwick M.E."/>
            <person name="Joseph S.J."/>
            <person name="Didelot X."/>
            <person name="Chen P.E."/>
            <person name="Bishop-Lilly K.A."/>
            <person name="Stewart A.C."/>
            <person name="Willner K."/>
            <person name="Nolan N."/>
            <person name="Lentz S."/>
            <person name="Thomason M.K."/>
            <person name="Sozhamannan S."/>
            <person name="Mateczun A.J."/>
            <person name="Du L."/>
            <person name="Read T.D."/>
        </authorList>
    </citation>
    <scope>NUCLEOTIDE SEQUENCE [LARGE SCALE GENOMIC DNA]</scope>
    <source>
        <strain evidence="1">AH603</strain>
    </source>
</reference>
<protein>
    <recommendedName>
        <fullName evidence="2">SMI1/KNR4 family protein</fullName>
    </recommendedName>
</protein>
<dbReference type="EMBL" id="ACMP01000083">
    <property type="protein sequence ID" value="EEL70139.1"/>
    <property type="molecule type" value="Genomic_DNA"/>
</dbReference>
<sequence>MNRDVVKMTMIQFNSYHQKVEIKRNLELINLEHKKIREYVNFDVCSFEQLDEFQVGYSIDTDGNSLVTDEEDTWDANWIVIAYETMCGDPIIIDLNEEGYPISSIMHGMDSWSGGDFLADSMDSFINFMKDIGDFLTEKQVLEGKRMIQTKELEILLNEFLERNKFTDFEIWHSLLSPLFDIAEEYEQTMEIKVKKMKEEGKKITEIAHMLNIKPKEVYEYIKKV</sequence>
<comment type="caution">
    <text evidence="1">The sequence shown here is derived from an EMBL/GenBank/DDBJ whole genome shotgun (WGS) entry which is preliminary data.</text>
</comment>
<name>C2XW78_BACMY</name>
<evidence type="ECO:0008006" key="2">
    <source>
        <dbReference type="Google" id="ProtNLM"/>
    </source>
</evidence>